<dbReference type="PANTHER" id="PTHR23409">
    <property type="entry name" value="RIBONUCLEOSIDE-DIPHOSPHATE REDUCTASE SMALL CHAIN"/>
    <property type="match status" value="1"/>
</dbReference>
<name>A0A8B8BBD7_CRAVI</name>
<dbReference type="KEGG" id="cvn:111108941"/>
<evidence type="ECO:0000313" key="1">
    <source>
        <dbReference type="Proteomes" id="UP000694844"/>
    </source>
</evidence>
<dbReference type="GO" id="GO:0005829">
    <property type="term" value="C:cytosol"/>
    <property type="evidence" value="ECO:0007669"/>
    <property type="project" value="TreeGrafter"/>
</dbReference>
<proteinExistence type="predicted"/>
<gene>
    <name evidence="2" type="primary">LOC111108941</name>
</gene>
<dbReference type="AlphaFoldDB" id="A0A8B8BBD7"/>
<accession>A0A8B8BBD7</accession>
<dbReference type="RefSeq" id="XP_022300737.1">
    <property type="nucleotide sequence ID" value="XM_022445029.1"/>
</dbReference>
<dbReference type="PANTHER" id="PTHR23409:SF21">
    <property type="entry name" value="CAPSID PROTEIN"/>
    <property type="match status" value="1"/>
</dbReference>
<reference evidence="2" key="1">
    <citation type="submission" date="2025-08" db="UniProtKB">
        <authorList>
            <consortium name="RefSeq"/>
        </authorList>
    </citation>
    <scope>IDENTIFICATION</scope>
    <source>
        <tissue evidence="2">Whole sample</tissue>
    </source>
</reference>
<protein>
    <submittedName>
        <fullName evidence="2">Uncharacterized protein F54H12.2-like</fullName>
    </submittedName>
</protein>
<dbReference type="OrthoDB" id="6134518at2759"/>
<dbReference type="Proteomes" id="UP000694844">
    <property type="component" value="Chromosome 8"/>
</dbReference>
<sequence length="441" mass="49192">MSILSPETFREAMPSQLSLFDTPPTQTAVENIYFQEVRPISQISDSSPIEFQLSAQNGMDYIDLKRTRIYVKLKVMNGETALTSSDIVGPVNLLLQSLFSQVDVSMQNKPTSSSGAHYPYLSMLNTLIHFGDDAKSSQLTSQLWESDHAGEFDDANAKSGRNSGLLKRAAIVKGSKTVDLEGPIMHELFQIDRYILNQVGITLKFYRSRSEFVLLTTTAAGQNYKIKLEEVILRVCKCKINPAVILGHAKMLETTTAKYPYKKSVVKMFNLTKGLHNISLENLFSGTRPDRLYIAFVLSQAVAGDFTKNPFNFQHFDIRQIALYNDGNPVGNSPLKLTFDAINGNSIVSAFVDMFDNSGKWLYDGGNALSRKQFADGGNVIFCFDLEPTFEQGEYLTLLKQGNVRLEVQFGTALPETVTAIVWGQYSALFEINQARDIIMS</sequence>
<evidence type="ECO:0000313" key="2">
    <source>
        <dbReference type="RefSeq" id="XP_022300737.1"/>
    </source>
</evidence>
<dbReference type="GO" id="GO:0009263">
    <property type="term" value="P:deoxyribonucleotide biosynthetic process"/>
    <property type="evidence" value="ECO:0007669"/>
    <property type="project" value="InterPro"/>
</dbReference>
<keyword evidence="1" id="KW-1185">Reference proteome</keyword>
<dbReference type="InterPro" id="IPR000358">
    <property type="entry name" value="RNR_small_fam"/>
</dbReference>
<organism evidence="1 2">
    <name type="scientific">Crassostrea virginica</name>
    <name type="common">Eastern oyster</name>
    <dbReference type="NCBI Taxonomy" id="6565"/>
    <lineage>
        <taxon>Eukaryota</taxon>
        <taxon>Metazoa</taxon>
        <taxon>Spiralia</taxon>
        <taxon>Lophotrochozoa</taxon>
        <taxon>Mollusca</taxon>
        <taxon>Bivalvia</taxon>
        <taxon>Autobranchia</taxon>
        <taxon>Pteriomorphia</taxon>
        <taxon>Ostreida</taxon>
        <taxon>Ostreoidea</taxon>
        <taxon>Ostreidae</taxon>
        <taxon>Crassostrea</taxon>
    </lineage>
</organism>
<dbReference type="GO" id="GO:0004748">
    <property type="term" value="F:ribonucleoside-diphosphate reductase activity, thioredoxin disulfide as acceptor"/>
    <property type="evidence" value="ECO:0007669"/>
    <property type="project" value="TreeGrafter"/>
</dbReference>
<dbReference type="GeneID" id="111108941"/>